<evidence type="ECO:0000313" key="3">
    <source>
        <dbReference type="Proteomes" id="UP001183607"/>
    </source>
</evidence>
<dbReference type="EMBL" id="JAVRER010000051">
    <property type="protein sequence ID" value="MDT0418702.1"/>
    <property type="molecule type" value="Genomic_DNA"/>
</dbReference>
<sequence>MNDAHEEPARGTGAEEPPPETGEPPLETGEPKRQAVPGESARQAVSGESAPQAVGGEPVPEDGERGRESAATPPESAAPPEPAPLSARDRDVLALEGESFTGPGAKERAVRERLGMSPTRYYQLLNALLDDPAAEAHAPVTVHRLRRVREARRAER</sequence>
<proteinExistence type="predicted"/>
<organism evidence="2 3">
    <name type="scientific">Streptomyces evansiae</name>
    <dbReference type="NCBI Taxonomy" id="3075535"/>
    <lineage>
        <taxon>Bacteria</taxon>
        <taxon>Bacillati</taxon>
        <taxon>Actinomycetota</taxon>
        <taxon>Actinomycetes</taxon>
        <taxon>Kitasatosporales</taxon>
        <taxon>Streptomycetaceae</taxon>
        <taxon>Streptomyces</taxon>
    </lineage>
</organism>
<dbReference type="InterPro" id="IPR021678">
    <property type="entry name" value="DUF3263"/>
</dbReference>
<evidence type="ECO:0000256" key="1">
    <source>
        <dbReference type="SAM" id="MobiDB-lite"/>
    </source>
</evidence>
<name>A0ABD5ED37_9ACTN</name>
<dbReference type="Pfam" id="PF11662">
    <property type="entry name" value="DUF3263"/>
    <property type="match status" value="1"/>
</dbReference>
<reference evidence="3" key="1">
    <citation type="submission" date="2023-07" db="EMBL/GenBank/DDBJ databases">
        <title>30 novel species of actinomycetes from the DSMZ collection.</title>
        <authorList>
            <person name="Nouioui I."/>
        </authorList>
    </citation>
    <scope>NUCLEOTIDE SEQUENCE [LARGE SCALE GENOMIC DNA]</scope>
    <source>
        <strain evidence="3">DSM 41982</strain>
    </source>
</reference>
<comment type="caution">
    <text evidence="2">The sequence shown here is derived from an EMBL/GenBank/DDBJ whole genome shotgun (WGS) entry which is preliminary data.</text>
</comment>
<dbReference type="Proteomes" id="UP001183607">
    <property type="component" value="Unassembled WGS sequence"/>
</dbReference>
<evidence type="ECO:0000313" key="2">
    <source>
        <dbReference type="EMBL" id="MDT0418702.1"/>
    </source>
</evidence>
<dbReference type="RefSeq" id="WP_311677539.1">
    <property type="nucleotide sequence ID" value="NZ_JAVRER010000051.1"/>
</dbReference>
<feature type="region of interest" description="Disordered" evidence="1">
    <location>
        <begin position="1"/>
        <end position="109"/>
    </location>
</feature>
<protein>
    <submittedName>
        <fullName evidence="2">DUF3263 domain-containing protein</fullName>
    </submittedName>
</protein>
<dbReference type="AlphaFoldDB" id="A0ABD5ED37"/>
<gene>
    <name evidence="2" type="ORF">RM574_24800</name>
</gene>
<accession>A0ABD5ED37</accession>